<evidence type="ECO:0000256" key="4">
    <source>
        <dbReference type="ARBA" id="ARBA00022729"/>
    </source>
</evidence>
<name>A0AAN8XAU2_HALRR</name>
<evidence type="ECO:0000256" key="2">
    <source>
        <dbReference type="ARBA" id="ARBA00006618"/>
    </source>
</evidence>
<dbReference type="GO" id="GO:0005886">
    <property type="term" value="C:plasma membrane"/>
    <property type="evidence" value="ECO:0007669"/>
    <property type="project" value="TreeGrafter"/>
</dbReference>
<dbReference type="GO" id="GO:0003725">
    <property type="term" value="F:double-stranded RNA binding"/>
    <property type="evidence" value="ECO:0007669"/>
    <property type="project" value="TreeGrafter"/>
</dbReference>
<proteinExistence type="inferred from homology"/>
<dbReference type="GO" id="GO:0051033">
    <property type="term" value="F:RNA transmembrane transporter activity"/>
    <property type="evidence" value="ECO:0007669"/>
    <property type="project" value="TreeGrafter"/>
</dbReference>
<keyword evidence="3" id="KW-0812">Transmembrane</keyword>
<dbReference type="PANTHER" id="PTHR12185:SF14">
    <property type="entry name" value="CHOLESTEROL UPTAKE PROTEIN 1"/>
    <property type="match status" value="1"/>
</dbReference>
<comment type="subcellular location">
    <subcellularLocation>
        <location evidence="1">Membrane</location>
        <topology evidence="1">Multi-pass membrane protein</topology>
    </subcellularLocation>
</comment>
<organism evidence="9 10">
    <name type="scientific">Halocaridina rubra</name>
    <name type="common">Hawaiian red shrimp</name>
    <dbReference type="NCBI Taxonomy" id="373956"/>
    <lineage>
        <taxon>Eukaryota</taxon>
        <taxon>Metazoa</taxon>
        <taxon>Ecdysozoa</taxon>
        <taxon>Arthropoda</taxon>
        <taxon>Crustacea</taxon>
        <taxon>Multicrustacea</taxon>
        <taxon>Malacostraca</taxon>
        <taxon>Eumalacostraca</taxon>
        <taxon>Eucarida</taxon>
        <taxon>Decapoda</taxon>
        <taxon>Pleocyemata</taxon>
        <taxon>Caridea</taxon>
        <taxon>Atyoidea</taxon>
        <taxon>Atyidae</taxon>
        <taxon>Halocaridina</taxon>
    </lineage>
</organism>
<accession>A0AAN8XAU2</accession>
<keyword evidence="5" id="KW-1133">Transmembrane helix</keyword>
<feature type="chain" id="PRO_5042884797" evidence="8">
    <location>
        <begin position="31"/>
        <end position="467"/>
    </location>
</feature>
<dbReference type="GO" id="GO:0005764">
    <property type="term" value="C:lysosome"/>
    <property type="evidence" value="ECO:0007669"/>
    <property type="project" value="TreeGrafter"/>
</dbReference>
<dbReference type="InterPro" id="IPR025958">
    <property type="entry name" value="SID1_TM_fam"/>
</dbReference>
<keyword evidence="7" id="KW-0325">Glycoprotein</keyword>
<dbReference type="EMBL" id="JAXCGZ010009923">
    <property type="protein sequence ID" value="KAK7076004.1"/>
    <property type="molecule type" value="Genomic_DNA"/>
</dbReference>
<evidence type="ECO:0000256" key="5">
    <source>
        <dbReference type="ARBA" id="ARBA00022989"/>
    </source>
</evidence>
<evidence type="ECO:0000313" key="9">
    <source>
        <dbReference type="EMBL" id="KAK7076004.1"/>
    </source>
</evidence>
<gene>
    <name evidence="9" type="primary">SIDT1_3</name>
    <name evidence="9" type="ORF">SK128_024986</name>
</gene>
<keyword evidence="6" id="KW-0472">Membrane</keyword>
<keyword evidence="10" id="KW-1185">Reference proteome</keyword>
<dbReference type="AlphaFoldDB" id="A0AAN8XAU2"/>
<feature type="signal peptide" evidence="8">
    <location>
        <begin position="1"/>
        <end position="30"/>
    </location>
</feature>
<sequence length="467" mass="52832">MSWSIKLSGRPKLTSYFAIWILLQVAVVISEQPDGFLLPQSWHQRFGYNRDKGAGESQDLDDNSKFLRLYQKEASQVDQHRSHTSVNPLVVWGRRLNFPRSGDSDPDVSQVSRPEKYVDLFPSSDMNDKEISSARFNGDEEFGFDKLSVSQADLEKLENGKTSLEKLANLADRDAILRKQGSEESSWRKLASIVDKDPSLRKLGNTADIEENWRKIANLADKDSGLGYLGSSKAFSDDLDDSDLLLQNVAGKEPPHIHWPTDKVKSKMLLGMKSPDDDVTDINSVVIRGDFGEDIKGDINKTTEYLFEFFYNTSSLEKKAVRVTVSSPDSDYTNPLLVVVRQQRGVLSWQLPLEPPSNTIILEEYRTVSRTLCPVKNYKVSYGGALDSKQRLFIDISTSSPTNISFSVKVDFEEQFHIELHKEQTFEVTPSQPVFYEFLFPDEVDMILVKANAEDDFCAMVAIQNIT</sequence>
<protein>
    <submittedName>
        <fullName evidence="9">DsRNA-gated channel SID-1</fullName>
    </submittedName>
</protein>
<evidence type="ECO:0000256" key="6">
    <source>
        <dbReference type="ARBA" id="ARBA00023136"/>
    </source>
</evidence>
<comment type="similarity">
    <text evidence="2">Belongs to the SID1 family.</text>
</comment>
<evidence type="ECO:0000256" key="7">
    <source>
        <dbReference type="ARBA" id="ARBA00023180"/>
    </source>
</evidence>
<evidence type="ECO:0000256" key="1">
    <source>
        <dbReference type="ARBA" id="ARBA00004141"/>
    </source>
</evidence>
<evidence type="ECO:0000256" key="8">
    <source>
        <dbReference type="SAM" id="SignalP"/>
    </source>
</evidence>
<reference evidence="9 10" key="1">
    <citation type="submission" date="2023-11" db="EMBL/GenBank/DDBJ databases">
        <title>Halocaridina rubra genome assembly.</title>
        <authorList>
            <person name="Smith C."/>
        </authorList>
    </citation>
    <scope>NUCLEOTIDE SEQUENCE [LARGE SCALE GENOMIC DNA]</scope>
    <source>
        <strain evidence="9">EP-1</strain>
        <tissue evidence="9">Whole</tissue>
    </source>
</reference>
<keyword evidence="4 8" id="KW-0732">Signal</keyword>
<dbReference type="PANTHER" id="PTHR12185">
    <property type="entry name" value="SID1 TRANSMEMBRANE FAMILY MEMEBER"/>
    <property type="match status" value="1"/>
</dbReference>
<comment type="caution">
    <text evidence="9">The sequence shown here is derived from an EMBL/GenBank/DDBJ whole genome shotgun (WGS) entry which is preliminary data.</text>
</comment>
<evidence type="ECO:0000256" key="3">
    <source>
        <dbReference type="ARBA" id="ARBA00022692"/>
    </source>
</evidence>
<dbReference type="Proteomes" id="UP001381693">
    <property type="component" value="Unassembled WGS sequence"/>
</dbReference>
<feature type="non-terminal residue" evidence="9">
    <location>
        <position position="467"/>
    </location>
</feature>
<evidence type="ECO:0000313" key="10">
    <source>
        <dbReference type="Proteomes" id="UP001381693"/>
    </source>
</evidence>